<dbReference type="InterPro" id="IPR028082">
    <property type="entry name" value="Peripla_BP_I"/>
</dbReference>
<dbReference type="EMBL" id="JADEWZ010000001">
    <property type="protein sequence ID" value="MBE9114431.1"/>
    <property type="molecule type" value="Genomic_DNA"/>
</dbReference>
<dbReference type="PANTHER" id="PTHR35271:SF1">
    <property type="entry name" value="ABC TRANSPORTER, SUBSTRATE-BINDING LIPOPROTEIN"/>
    <property type="match status" value="1"/>
</dbReference>
<proteinExistence type="predicted"/>
<name>A0A8J7AR51_9CYAN</name>
<protein>
    <submittedName>
        <fullName evidence="1">ABC transporter substrate-binding protein</fullName>
    </submittedName>
</protein>
<dbReference type="InterPro" id="IPR007487">
    <property type="entry name" value="ABC_transpt-TYRBP-like"/>
</dbReference>
<gene>
    <name evidence="1" type="ORF">IQ249_00835</name>
</gene>
<dbReference type="PANTHER" id="PTHR35271">
    <property type="entry name" value="ABC TRANSPORTER, SUBSTRATE-BINDING LIPOPROTEIN-RELATED"/>
    <property type="match status" value="1"/>
</dbReference>
<evidence type="ECO:0000313" key="1">
    <source>
        <dbReference type="EMBL" id="MBE9114431.1"/>
    </source>
</evidence>
<dbReference type="CDD" id="cd06325">
    <property type="entry name" value="PBP1_ABC_unchar_transporter"/>
    <property type="match status" value="1"/>
</dbReference>
<dbReference type="Pfam" id="PF04392">
    <property type="entry name" value="ABC_sub_bind"/>
    <property type="match status" value="1"/>
</dbReference>
<sequence length="326" mass="34142">MAQTPLKTAMLAATFAATLLGCNPQTPQSAQKFVALTQFVEHPSLDATRKGIEEELAEAGFKEGETLKFKQESAQGNPSTAAQIATQFVGENPDVIVAIATPSAQAVASATKEIPIVFSAVTDPISAKLASNLEKPGGNVTGVTDLSPIDKHLDLIAEITPQAKRIGVLYNAGETNSITLLDLLKEEAPKRGMTIVEATAANSSGVLTAARSLVGKVDAIYVPTDNTIASALEAVIQVGQDAKLPVYAGDTDSVARGAITGLSFNYYDVGRQTGKVIVQILDGTNPGEIPVRSVEKLELHLNPKSAQTMGVTLPEAILEKADKVIE</sequence>
<comment type="caution">
    <text evidence="1">The sequence shown here is derived from an EMBL/GenBank/DDBJ whole genome shotgun (WGS) entry which is preliminary data.</text>
</comment>
<reference evidence="1" key="1">
    <citation type="submission" date="2020-10" db="EMBL/GenBank/DDBJ databases">
        <authorList>
            <person name="Castelo-Branco R."/>
            <person name="Eusebio N."/>
            <person name="Adriana R."/>
            <person name="Vieira A."/>
            <person name="Brugerolle De Fraissinette N."/>
            <person name="Rezende De Castro R."/>
            <person name="Schneider M.P."/>
            <person name="Vasconcelos V."/>
            <person name="Leao P.N."/>
        </authorList>
    </citation>
    <scope>NUCLEOTIDE SEQUENCE</scope>
    <source>
        <strain evidence="1">LEGE 07157</strain>
    </source>
</reference>
<dbReference type="Gene3D" id="3.40.50.2300">
    <property type="match status" value="2"/>
</dbReference>
<dbReference type="SUPFAM" id="SSF53822">
    <property type="entry name" value="Periplasmic binding protein-like I"/>
    <property type="match status" value="1"/>
</dbReference>
<accession>A0A8J7AR51</accession>
<dbReference type="RefSeq" id="WP_194027509.1">
    <property type="nucleotide sequence ID" value="NZ_JADEWZ010000001.1"/>
</dbReference>
<evidence type="ECO:0000313" key="2">
    <source>
        <dbReference type="Proteomes" id="UP000654482"/>
    </source>
</evidence>
<dbReference type="Proteomes" id="UP000654482">
    <property type="component" value="Unassembled WGS sequence"/>
</dbReference>
<dbReference type="PROSITE" id="PS51257">
    <property type="entry name" value="PROKAR_LIPOPROTEIN"/>
    <property type="match status" value="1"/>
</dbReference>
<keyword evidence="2" id="KW-1185">Reference proteome</keyword>
<dbReference type="AlphaFoldDB" id="A0A8J7AR51"/>
<organism evidence="1 2">
    <name type="scientific">Lusitaniella coriacea LEGE 07157</name>
    <dbReference type="NCBI Taxonomy" id="945747"/>
    <lineage>
        <taxon>Bacteria</taxon>
        <taxon>Bacillati</taxon>
        <taxon>Cyanobacteriota</taxon>
        <taxon>Cyanophyceae</taxon>
        <taxon>Spirulinales</taxon>
        <taxon>Lusitaniellaceae</taxon>
        <taxon>Lusitaniella</taxon>
    </lineage>
</organism>